<name>M5U2W4_9BACT</name>
<evidence type="ECO:0000313" key="2">
    <source>
        <dbReference type="Proteomes" id="UP000011885"/>
    </source>
</evidence>
<reference evidence="1 2" key="1">
    <citation type="journal article" date="2013" name="Mar. Genomics">
        <title>Expression of sulfatases in Rhodopirellula baltica and the diversity of sulfatases in the genus Rhodopirellula.</title>
        <authorList>
            <person name="Wegner C.E."/>
            <person name="Richter-Heitmann T."/>
            <person name="Klindworth A."/>
            <person name="Klockow C."/>
            <person name="Richter M."/>
            <person name="Achstetter T."/>
            <person name="Glockner F.O."/>
            <person name="Harder J."/>
        </authorList>
    </citation>
    <scope>NUCLEOTIDE SEQUENCE [LARGE SCALE GENOMIC DNA]</scope>
    <source>
        <strain evidence="1 2">SM41</strain>
    </source>
</reference>
<protein>
    <submittedName>
        <fullName evidence="1">Glycosyl transferase family protein</fullName>
    </submittedName>
</protein>
<gene>
    <name evidence="1" type="ORF">RSSM_02796</name>
</gene>
<organism evidence="1 2">
    <name type="scientific">Rhodopirellula sallentina SM41</name>
    <dbReference type="NCBI Taxonomy" id="1263870"/>
    <lineage>
        <taxon>Bacteria</taxon>
        <taxon>Pseudomonadati</taxon>
        <taxon>Planctomycetota</taxon>
        <taxon>Planctomycetia</taxon>
        <taxon>Pirellulales</taxon>
        <taxon>Pirellulaceae</taxon>
        <taxon>Rhodopirellula</taxon>
    </lineage>
</organism>
<dbReference type="GO" id="GO:0016740">
    <property type="term" value="F:transferase activity"/>
    <property type="evidence" value="ECO:0007669"/>
    <property type="project" value="UniProtKB-KW"/>
</dbReference>
<proteinExistence type="predicted"/>
<dbReference type="AlphaFoldDB" id="M5U2W4"/>
<dbReference type="InterPro" id="IPR029044">
    <property type="entry name" value="Nucleotide-diphossugar_trans"/>
</dbReference>
<dbReference type="InterPro" id="IPR031042">
    <property type="entry name" value="Glyco_TIGR04440"/>
</dbReference>
<dbReference type="EMBL" id="ANOH01000197">
    <property type="protein sequence ID" value="EMI55780.1"/>
    <property type="molecule type" value="Genomic_DNA"/>
</dbReference>
<evidence type="ECO:0000313" key="1">
    <source>
        <dbReference type="EMBL" id="EMI55780.1"/>
    </source>
</evidence>
<keyword evidence="2" id="KW-1185">Reference proteome</keyword>
<dbReference type="NCBIfam" id="TIGR04440">
    <property type="entry name" value="glyco_TIGR04440"/>
    <property type="match status" value="1"/>
</dbReference>
<dbReference type="SUPFAM" id="SSF53448">
    <property type="entry name" value="Nucleotide-diphospho-sugar transferases"/>
    <property type="match status" value="1"/>
</dbReference>
<sequence>MVPTHERSHFLRRMAMHLKRSAQGLKIIVADSSSLLHRQANERIVADLQGHLDISYRHFECDFITKIHTALCEVETPFVTLCADDDYANFDVSQKCAEFLAGQPDYSCAMGQYLVFWTGQSKMRLANVRNVEHDSPLQRSISIGEEPFASFYSVYRTEVLEDNILYTKTHVDYNRGWAFPEEMLLHLAVLKGKLRLIDEPGYLFGVHDSNTSEIVANIADGDQARSLYHGFREALVAAICEQDGHVSTRRAKRVVDRFYRHLGRNGKRTVGEKLMREYRKVKRQVEVGVGWRTDPRVKHVPGKAEGNFRSIPWMSQAIDDMVNFPNGIVEPSSKVEAARKAG</sequence>
<keyword evidence="1" id="KW-0808">Transferase</keyword>
<comment type="caution">
    <text evidence="1">The sequence shown here is derived from an EMBL/GenBank/DDBJ whole genome shotgun (WGS) entry which is preliminary data.</text>
</comment>
<dbReference type="Proteomes" id="UP000011885">
    <property type="component" value="Unassembled WGS sequence"/>
</dbReference>
<dbReference type="PATRIC" id="fig|1263870.3.peg.2970"/>
<accession>M5U2W4</accession>